<accession>A0ABS2YRC7</accession>
<keyword evidence="2" id="KW-1185">Reference proteome</keyword>
<dbReference type="Pfam" id="PF19302">
    <property type="entry name" value="DUF5915"/>
    <property type="match status" value="1"/>
</dbReference>
<proteinExistence type="predicted"/>
<reference evidence="1" key="1">
    <citation type="journal article" date="2021" name="Cell">
        <title>Tracing the genetic footprints of vertebrate landing in non-teleost ray-finned fishes.</title>
        <authorList>
            <person name="Bi X."/>
            <person name="Wang K."/>
            <person name="Yang L."/>
            <person name="Pan H."/>
            <person name="Jiang H."/>
            <person name="Wei Q."/>
            <person name="Fang M."/>
            <person name="Yu H."/>
            <person name="Zhu C."/>
            <person name="Cai Y."/>
            <person name="He Y."/>
            <person name="Gan X."/>
            <person name="Zeng H."/>
            <person name="Yu D."/>
            <person name="Zhu Y."/>
            <person name="Jiang H."/>
            <person name="Qiu Q."/>
            <person name="Yang H."/>
            <person name="Zhang Y.E."/>
            <person name="Wang W."/>
            <person name="Zhu M."/>
            <person name="He S."/>
            <person name="Zhang G."/>
        </authorList>
    </citation>
    <scope>NUCLEOTIDE SEQUENCE</scope>
    <source>
        <strain evidence="1">Pddl_001</strain>
    </source>
</reference>
<evidence type="ECO:0000313" key="1">
    <source>
        <dbReference type="EMBL" id="MBN3288621.1"/>
    </source>
</evidence>
<sequence>MVDEGVAREVINRIQKLRKKGHLVPSDEITVYYSSKPAGEYLEKVIQAHTDFILATTKAPLKNYPVPASASVIIQEKTKVTTVKND</sequence>
<name>A0ABS2YRC7_POLSP</name>
<organism evidence="1 2">
    <name type="scientific">Polyodon spathula</name>
    <name type="common">North American paddlefish</name>
    <name type="synonym">Squalus spathula</name>
    <dbReference type="NCBI Taxonomy" id="7913"/>
    <lineage>
        <taxon>Eukaryota</taxon>
        <taxon>Metazoa</taxon>
        <taxon>Chordata</taxon>
        <taxon>Craniata</taxon>
        <taxon>Vertebrata</taxon>
        <taxon>Euteleostomi</taxon>
        <taxon>Actinopterygii</taxon>
        <taxon>Chondrostei</taxon>
        <taxon>Acipenseriformes</taxon>
        <taxon>Polyodontidae</taxon>
        <taxon>Polyodon</taxon>
    </lineage>
</organism>
<protein>
    <submittedName>
        <fullName evidence="1">SYIC protein</fullName>
    </submittedName>
</protein>
<feature type="non-terminal residue" evidence="1">
    <location>
        <position position="1"/>
    </location>
</feature>
<dbReference type="PANTHER" id="PTHR42780">
    <property type="entry name" value="SOLEUCYL-TRNA SYNTHETASE"/>
    <property type="match status" value="1"/>
</dbReference>
<evidence type="ECO:0000313" key="2">
    <source>
        <dbReference type="Proteomes" id="UP001166093"/>
    </source>
</evidence>
<dbReference type="EMBL" id="JAAWVQ010177229">
    <property type="protein sequence ID" value="MBN3288621.1"/>
    <property type="molecule type" value="Genomic_DNA"/>
</dbReference>
<dbReference type="Proteomes" id="UP001166093">
    <property type="component" value="Unassembled WGS sequence"/>
</dbReference>
<dbReference type="InterPro" id="IPR023586">
    <property type="entry name" value="Ile-tRNA-ligase_type2"/>
</dbReference>
<comment type="caution">
    <text evidence="1">The sequence shown here is derived from an EMBL/GenBank/DDBJ whole genome shotgun (WGS) entry which is preliminary data.</text>
</comment>
<feature type="non-terminal residue" evidence="1">
    <location>
        <position position="86"/>
    </location>
</feature>
<dbReference type="PANTHER" id="PTHR42780:SF1">
    <property type="entry name" value="ISOLEUCINE--TRNA LIGASE, CYTOPLASMIC"/>
    <property type="match status" value="1"/>
</dbReference>
<gene>
    <name evidence="1" type="primary">Iars_0</name>
    <name evidence="1" type="ORF">GTO93_0012557</name>
</gene>